<dbReference type="EMBL" id="BEYU01000014">
    <property type="protein sequence ID" value="GBG25634.1"/>
    <property type="molecule type" value="Genomic_DNA"/>
</dbReference>
<feature type="compositionally biased region" description="Low complexity" evidence="1">
    <location>
        <begin position="131"/>
        <end position="147"/>
    </location>
</feature>
<feature type="region of interest" description="Disordered" evidence="1">
    <location>
        <begin position="39"/>
        <end position="58"/>
    </location>
</feature>
<feature type="compositionally biased region" description="Acidic residues" evidence="1">
    <location>
        <begin position="111"/>
        <end position="128"/>
    </location>
</feature>
<sequence length="207" mass="21317">MSQHQHPNAQAQTQAHFMQASGGTPAQIVLQGFPSQVGVGVGASAASSATGNDEPPRKIVHLGTFETEKEAARVVRDKYLEIYGEVPGMSQEDLKKLDQDDNVVESHAVADDDEEEEDALEVDEDDGSDLPPAVSAATQSATPSASKSPPPVPMAVDEEIAPDAFGTEGPDAGSGGGASNSSSSANTSRTSSQSRSNNDSSAPKAAR</sequence>
<organism evidence="2 3">
    <name type="scientific">Hondaea fermentalgiana</name>
    <dbReference type="NCBI Taxonomy" id="2315210"/>
    <lineage>
        <taxon>Eukaryota</taxon>
        <taxon>Sar</taxon>
        <taxon>Stramenopiles</taxon>
        <taxon>Bigyra</taxon>
        <taxon>Labyrinthulomycetes</taxon>
        <taxon>Thraustochytrida</taxon>
        <taxon>Thraustochytriidae</taxon>
        <taxon>Hondaea</taxon>
    </lineage>
</organism>
<evidence type="ECO:0000256" key="1">
    <source>
        <dbReference type="SAM" id="MobiDB-lite"/>
    </source>
</evidence>
<dbReference type="AlphaFoldDB" id="A0A2R5GCY1"/>
<reference evidence="2 3" key="1">
    <citation type="submission" date="2017-12" db="EMBL/GenBank/DDBJ databases">
        <title>Sequencing, de novo assembly and annotation of complete genome of a new Thraustochytrid species, strain FCC1311.</title>
        <authorList>
            <person name="Sedici K."/>
            <person name="Godart F."/>
            <person name="Aiese Cigliano R."/>
            <person name="Sanseverino W."/>
            <person name="Barakat M."/>
            <person name="Ortet P."/>
            <person name="Marechal E."/>
            <person name="Cagnac O."/>
            <person name="Amato A."/>
        </authorList>
    </citation>
    <scope>NUCLEOTIDE SEQUENCE [LARGE SCALE GENOMIC DNA]</scope>
</reference>
<feature type="region of interest" description="Disordered" evidence="1">
    <location>
        <begin position="86"/>
        <end position="207"/>
    </location>
</feature>
<evidence type="ECO:0000313" key="3">
    <source>
        <dbReference type="Proteomes" id="UP000241890"/>
    </source>
</evidence>
<protein>
    <submittedName>
        <fullName evidence="2">Uncharacterized protein</fullName>
    </submittedName>
</protein>
<dbReference type="Proteomes" id="UP000241890">
    <property type="component" value="Unassembled WGS sequence"/>
</dbReference>
<proteinExistence type="predicted"/>
<evidence type="ECO:0000313" key="2">
    <source>
        <dbReference type="EMBL" id="GBG25634.1"/>
    </source>
</evidence>
<keyword evidence="3" id="KW-1185">Reference proteome</keyword>
<feature type="compositionally biased region" description="Low complexity" evidence="1">
    <location>
        <begin position="179"/>
        <end position="207"/>
    </location>
</feature>
<comment type="caution">
    <text evidence="2">The sequence shown here is derived from an EMBL/GenBank/DDBJ whole genome shotgun (WGS) entry which is preliminary data.</text>
</comment>
<accession>A0A2R5GCY1</accession>
<dbReference type="InParanoid" id="A0A2R5GCY1"/>
<feature type="region of interest" description="Disordered" evidence="1">
    <location>
        <begin position="1"/>
        <end position="20"/>
    </location>
</feature>
<name>A0A2R5GCY1_9STRA</name>
<gene>
    <name evidence="2" type="ORF">FCC1311_018532</name>
</gene>